<evidence type="ECO:0000313" key="1">
    <source>
        <dbReference type="EMBL" id="KAE9402003.1"/>
    </source>
</evidence>
<reference evidence="1" key="1">
    <citation type="journal article" date="2019" name="Environ. Microbiol.">
        <title>Fungal ecological strategies reflected in gene transcription - a case study of two litter decomposers.</title>
        <authorList>
            <person name="Barbi F."/>
            <person name="Kohler A."/>
            <person name="Barry K."/>
            <person name="Baskaran P."/>
            <person name="Daum C."/>
            <person name="Fauchery L."/>
            <person name="Ihrmark K."/>
            <person name="Kuo A."/>
            <person name="LaButti K."/>
            <person name="Lipzen A."/>
            <person name="Morin E."/>
            <person name="Grigoriev I.V."/>
            <person name="Henrissat B."/>
            <person name="Lindahl B."/>
            <person name="Martin F."/>
        </authorList>
    </citation>
    <scope>NUCLEOTIDE SEQUENCE</scope>
    <source>
        <strain evidence="1">JB14</strain>
    </source>
</reference>
<organism evidence="1 2">
    <name type="scientific">Gymnopus androsaceus JB14</name>
    <dbReference type="NCBI Taxonomy" id="1447944"/>
    <lineage>
        <taxon>Eukaryota</taxon>
        <taxon>Fungi</taxon>
        <taxon>Dikarya</taxon>
        <taxon>Basidiomycota</taxon>
        <taxon>Agaricomycotina</taxon>
        <taxon>Agaricomycetes</taxon>
        <taxon>Agaricomycetidae</taxon>
        <taxon>Agaricales</taxon>
        <taxon>Marasmiineae</taxon>
        <taxon>Omphalotaceae</taxon>
        <taxon>Gymnopus</taxon>
    </lineage>
</organism>
<gene>
    <name evidence="1" type="ORF">BT96DRAFT_568916</name>
</gene>
<evidence type="ECO:0000313" key="2">
    <source>
        <dbReference type="Proteomes" id="UP000799118"/>
    </source>
</evidence>
<protein>
    <submittedName>
        <fullName evidence="1">Uncharacterized protein</fullName>
    </submittedName>
</protein>
<keyword evidence="2" id="KW-1185">Reference proteome</keyword>
<dbReference type="Proteomes" id="UP000799118">
    <property type="component" value="Unassembled WGS sequence"/>
</dbReference>
<name>A0A6A4HVS6_9AGAR</name>
<dbReference type="EMBL" id="ML769439">
    <property type="protein sequence ID" value="KAE9402003.1"/>
    <property type="molecule type" value="Genomic_DNA"/>
</dbReference>
<proteinExistence type="predicted"/>
<accession>A0A6A4HVS6</accession>
<sequence>MLIGTPHPDSVPIPHKSLTSLSINGLMRPGFEHTLFQYLSELQSSSGKSQVFFPFLTDLRLVIHPGSLASFAKLPRPRSSTTCLGSSLTKLTIRSVFDAHADYSGAREFFLSLPTVRELAFGVCFHHDQSVVNVLYDILFVPALSVGIREAVLPKLEVLALDIDYGIGEVKFPPGWALDPMKEMIQSRRRLNGKGSSHRLQKFHLYLASWHTAYEAFAESLESLSEEDFEVRILHGYF</sequence>
<dbReference type="OrthoDB" id="2856759at2759"/>
<dbReference type="AlphaFoldDB" id="A0A6A4HVS6"/>